<evidence type="ECO:0000256" key="5">
    <source>
        <dbReference type="ARBA" id="ARBA00022801"/>
    </source>
</evidence>
<accession>A0A4S3ZZ60</accession>
<evidence type="ECO:0000256" key="4">
    <source>
        <dbReference type="ARBA" id="ARBA00022692"/>
    </source>
</evidence>
<dbReference type="InterPro" id="IPR026323">
    <property type="entry name" value="Exosortase-related_prot_XrtF"/>
</dbReference>
<feature type="transmembrane region" description="Helical" evidence="8">
    <location>
        <begin position="17"/>
        <end position="38"/>
    </location>
</feature>
<reference evidence="9 10" key="1">
    <citation type="submission" date="2019-04" db="EMBL/GenBank/DDBJ databases">
        <title>Flavobacterium sp. nov. isolated from construction timber.</title>
        <authorList>
            <person name="Lin S.-Y."/>
            <person name="Chang C.-T."/>
            <person name="Young C.-C."/>
        </authorList>
    </citation>
    <scope>NUCLEOTIDE SEQUENCE [LARGE SCALE GENOMIC DNA]</scope>
    <source>
        <strain evidence="9 10">CC-CTC003</strain>
    </source>
</reference>
<comment type="caution">
    <text evidence="9">The sequence shown here is derived from an EMBL/GenBank/DDBJ whole genome shotgun (WGS) entry which is preliminary data.</text>
</comment>
<dbReference type="InterPro" id="IPR026392">
    <property type="entry name" value="Exo/Archaeosortase_dom"/>
</dbReference>
<dbReference type="GO" id="GO:0008233">
    <property type="term" value="F:peptidase activity"/>
    <property type="evidence" value="ECO:0007669"/>
    <property type="project" value="UniProtKB-KW"/>
</dbReference>
<dbReference type="AlphaFoldDB" id="A0A4S3ZZ60"/>
<dbReference type="NCBIfam" id="TIGR04178">
    <property type="entry name" value="exo_archaeo"/>
    <property type="match status" value="1"/>
</dbReference>
<keyword evidence="10" id="KW-1185">Reference proteome</keyword>
<evidence type="ECO:0000256" key="8">
    <source>
        <dbReference type="SAM" id="Phobius"/>
    </source>
</evidence>
<keyword evidence="3" id="KW-0645">Protease</keyword>
<evidence type="ECO:0000313" key="9">
    <source>
        <dbReference type="EMBL" id="THF51235.1"/>
    </source>
</evidence>
<evidence type="ECO:0000256" key="6">
    <source>
        <dbReference type="ARBA" id="ARBA00022989"/>
    </source>
</evidence>
<keyword evidence="7 8" id="KW-0472">Membrane</keyword>
<dbReference type="InterPro" id="IPR019127">
    <property type="entry name" value="Exosortase"/>
</dbReference>
<keyword evidence="2" id="KW-1003">Cell membrane</keyword>
<feature type="transmembrane region" description="Helical" evidence="8">
    <location>
        <begin position="156"/>
        <end position="177"/>
    </location>
</feature>
<feature type="transmembrane region" description="Helical" evidence="8">
    <location>
        <begin position="121"/>
        <end position="144"/>
    </location>
</feature>
<keyword evidence="5" id="KW-0378">Hydrolase</keyword>
<protein>
    <submittedName>
        <fullName evidence="9">Exosortase family protein XrtF</fullName>
    </submittedName>
</protein>
<evidence type="ECO:0000256" key="1">
    <source>
        <dbReference type="ARBA" id="ARBA00004651"/>
    </source>
</evidence>
<dbReference type="EMBL" id="SSNZ01000002">
    <property type="protein sequence ID" value="THF51235.1"/>
    <property type="molecule type" value="Genomic_DNA"/>
</dbReference>
<dbReference type="NCBIfam" id="TIGR04128">
    <property type="entry name" value="exoso_Fjoh_1448"/>
    <property type="match status" value="1"/>
</dbReference>
<dbReference type="Proteomes" id="UP000307507">
    <property type="component" value="Unassembled WGS sequence"/>
</dbReference>
<evidence type="ECO:0000256" key="3">
    <source>
        <dbReference type="ARBA" id="ARBA00022670"/>
    </source>
</evidence>
<dbReference type="GO" id="GO:0005886">
    <property type="term" value="C:plasma membrane"/>
    <property type="evidence" value="ECO:0007669"/>
    <property type="project" value="UniProtKB-SubCell"/>
</dbReference>
<dbReference type="GO" id="GO:0006508">
    <property type="term" value="P:proteolysis"/>
    <property type="evidence" value="ECO:0007669"/>
    <property type="project" value="UniProtKB-KW"/>
</dbReference>
<gene>
    <name evidence="9" type="primary">xrtF</name>
    <name evidence="9" type="ORF">E6C50_05540</name>
</gene>
<evidence type="ECO:0000256" key="2">
    <source>
        <dbReference type="ARBA" id="ARBA00022475"/>
    </source>
</evidence>
<comment type="subcellular location">
    <subcellularLocation>
        <location evidence="1">Cell membrane</location>
        <topology evidence="1">Multi-pass membrane protein</topology>
    </subcellularLocation>
</comment>
<evidence type="ECO:0000313" key="10">
    <source>
        <dbReference type="Proteomes" id="UP000307507"/>
    </source>
</evidence>
<dbReference type="OrthoDB" id="678161at2"/>
<feature type="transmembrane region" description="Helical" evidence="8">
    <location>
        <begin position="94"/>
        <end position="115"/>
    </location>
</feature>
<keyword evidence="6 8" id="KW-1133">Transmembrane helix</keyword>
<proteinExistence type="predicted"/>
<keyword evidence="4 8" id="KW-0812">Transmembrane</keyword>
<dbReference type="Pfam" id="PF09721">
    <property type="entry name" value="Exosortase_EpsH"/>
    <property type="match status" value="1"/>
</dbReference>
<sequence length="191" mass="22018">MLKKSVLKNLFFQYKPFFVFLIKFLLLYIVLTVVYKLYLGKYDAEKFQTDGITTSVAFQAERILLFLGEPVTTRASTEDAAVVVLLHDKPIVRIIEGCNAVSIIIMFTAFVFAFSSGWKKTLIYIIIGIVLIHILNVIRIVLLAMALDRYPKQEHILHGVIFPLFIYGFVFLLWVLWVQKFSGYAAKRVEK</sequence>
<organism evidence="9 10">
    <name type="scientific">Flavobacterium supellecticarium</name>
    <dbReference type="NCBI Taxonomy" id="2565924"/>
    <lineage>
        <taxon>Bacteria</taxon>
        <taxon>Pseudomonadati</taxon>
        <taxon>Bacteroidota</taxon>
        <taxon>Flavobacteriia</taxon>
        <taxon>Flavobacteriales</taxon>
        <taxon>Flavobacteriaceae</taxon>
        <taxon>Flavobacterium</taxon>
    </lineage>
</organism>
<evidence type="ECO:0000256" key="7">
    <source>
        <dbReference type="ARBA" id="ARBA00023136"/>
    </source>
</evidence>
<name>A0A4S3ZZ60_9FLAO</name>